<proteinExistence type="predicted"/>
<dbReference type="RefSeq" id="WP_005402839.1">
    <property type="nucleotide sequence ID" value="NZ_GG705011.1"/>
</dbReference>
<dbReference type="Gene3D" id="2.60.40.10">
    <property type="entry name" value="Immunoglobulins"/>
    <property type="match status" value="1"/>
</dbReference>
<accession>D0SJJ5</accession>
<dbReference type="InterPro" id="IPR013783">
    <property type="entry name" value="Ig-like_fold"/>
</dbReference>
<protein>
    <submittedName>
        <fullName evidence="1">Uncharacterized protein</fullName>
    </submittedName>
</protein>
<gene>
    <name evidence="1" type="ORF">HMPREF0026_01293</name>
</gene>
<reference evidence="2" key="1">
    <citation type="journal article" date="2012" name="PLoS ONE">
        <title>The success of Acinetobacter species; genetic, metabolic and virulence attributes.</title>
        <authorList>
            <person name="Peleg A.Y."/>
            <person name="de Breij A."/>
            <person name="Adams M.D."/>
            <person name="Cerqueira G.M."/>
            <person name="Mocali S."/>
            <person name="Galardini M."/>
            <person name="Nibbering P.H."/>
            <person name="Earl A.M."/>
            <person name="Ward D.V."/>
            <person name="Paterson D.L."/>
            <person name="Seifert H."/>
            <person name="Dijkshoorn L."/>
        </authorList>
    </citation>
    <scope>NUCLEOTIDE SEQUENCE [LARGE SCALE GENOMIC DNA]</scope>
    <source>
        <strain evidence="2">SH205</strain>
    </source>
</reference>
<name>D0SJJ5_ACIJU</name>
<evidence type="ECO:0000313" key="2">
    <source>
        <dbReference type="Proteomes" id="UP000018442"/>
    </source>
</evidence>
<evidence type="ECO:0000313" key="1">
    <source>
        <dbReference type="EMBL" id="EEY94017.1"/>
    </source>
</evidence>
<dbReference type="EMBL" id="GG705011">
    <property type="protein sequence ID" value="EEY94017.1"/>
    <property type="molecule type" value="Genomic_DNA"/>
</dbReference>
<dbReference type="AlphaFoldDB" id="D0SJJ5"/>
<dbReference type="HOGENOM" id="CLU_784423_0_0_6"/>
<dbReference type="Proteomes" id="UP000018442">
    <property type="component" value="Unassembled WGS sequence"/>
</dbReference>
<organism evidence="1 2">
    <name type="scientific">Acinetobacter junii SH205</name>
    <dbReference type="NCBI Taxonomy" id="575587"/>
    <lineage>
        <taxon>Bacteria</taxon>
        <taxon>Pseudomonadati</taxon>
        <taxon>Pseudomonadota</taxon>
        <taxon>Gammaproteobacteria</taxon>
        <taxon>Moraxellales</taxon>
        <taxon>Moraxellaceae</taxon>
        <taxon>Acinetobacter</taxon>
    </lineage>
</organism>
<sequence>MPVKIKINWDNENAVSESVRIYRSDSVFTPASLPSLLTEIFGDVYEYEDLNVIEDQTYFYMLSAKLGEQEVFTDCFEVLATPEVVIVFSIPKITAYGSEVVELSKPYTGALYTVSFFNTDGTKLFVSGQSTSSPNGKIMFSMFNCLNFNVLSYATEIIELPVNGTGILNACFFDYGRKILIDVIKSPGYARCIFSLPEKFDVRNAVLLNEMPYTTFNTHTVSEDGSYIFTANFKSEINRYSVIGDISSTYSLGNKVDYSNMAAYINGTIYSFGISSDGLTALIISGITTRIYSMQLFNAFNFSAIKSSHYLDVPDYRVNACNRMLYDSFLLLNKNYTGQDQQVKKLKITTTNW</sequence>